<feature type="compositionally biased region" description="Gly residues" evidence="1">
    <location>
        <begin position="274"/>
        <end position="283"/>
    </location>
</feature>
<sequence length="294" mass="30785">MINEENNNHIKQQDELCRASLIFQVMRFLALLLLLLLGVYAEKSPAFDADAALLRSETDGARQFVEFVENATLSAAFSGCGLCQQTGQCDHAFRGQPGQFCIGLASGAPCCCPRDAQCAANPYECRCRRTVPTYHYGGDDYHPSSSSGGVSGTFIFFALLLLCCVCCCYLPARRAQQEREEQFVYAQPVGTSQYGTYPGQQQPYAYASAPVAYESSPYHESGGRGNTLAAGALGALGGLGVGAALGSAFGGHNNSGYSGDVGGVSDNTYTFSGDTGGGDFGGDGGDDGTFAGDS</sequence>
<accession>A0A2P4Y3I6</accession>
<dbReference type="EMBL" id="NCKW01005853">
    <property type="protein sequence ID" value="POM72385.1"/>
    <property type="molecule type" value="Genomic_DNA"/>
</dbReference>
<dbReference type="Proteomes" id="UP000237271">
    <property type="component" value="Unassembled WGS sequence"/>
</dbReference>
<dbReference type="AlphaFoldDB" id="A0A2P4Y3I6"/>
<keyword evidence="2" id="KW-0472">Membrane</keyword>
<evidence type="ECO:0000256" key="1">
    <source>
        <dbReference type="SAM" id="MobiDB-lite"/>
    </source>
</evidence>
<keyword evidence="2" id="KW-1133">Transmembrane helix</keyword>
<evidence type="ECO:0000313" key="4">
    <source>
        <dbReference type="Proteomes" id="UP000237271"/>
    </source>
</evidence>
<gene>
    <name evidence="3" type="ORF">PHPALM_10901</name>
</gene>
<organism evidence="3 4">
    <name type="scientific">Phytophthora palmivora</name>
    <dbReference type="NCBI Taxonomy" id="4796"/>
    <lineage>
        <taxon>Eukaryota</taxon>
        <taxon>Sar</taxon>
        <taxon>Stramenopiles</taxon>
        <taxon>Oomycota</taxon>
        <taxon>Peronosporomycetes</taxon>
        <taxon>Peronosporales</taxon>
        <taxon>Peronosporaceae</taxon>
        <taxon>Phytophthora</taxon>
    </lineage>
</organism>
<reference evidence="3 4" key="1">
    <citation type="journal article" date="2017" name="Genome Biol. Evol.">
        <title>Phytophthora megakarya and P. palmivora, closely related causal agents of cacao black pod rot, underwent increases in genome sizes and gene numbers by different mechanisms.</title>
        <authorList>
            <person name="Ali S.S."/>
            <person name="Shao J."/>
            <person name="Lary D.J."/>
            <person name="Kronmiller B."/>
            <person name="Shen D."/>
            <person name="Strem M.D."/>
            <person name="Amoako-Attah I."/>
            <person name="Akrofi A.Y."/>
            <person name="Begoude B.A."/>
            <person name="Ten Hoopen G.M."/>
            <person name="Coulibaly K."/>
            <person name="Kebe B.I."/>
            <person name="Melnick R.L."/>
            <person name="Guiltinan M.J."/>
            <person name="Tyler B.M."/>
            <person name="Meinhardt L.W."/>
            <person name="Bailey B.A."/>
        </authorList>
    </citation>
    <scope>NUCLEOTIDE SEQUENCE [LARGE SCALE GENOMIC DNA]</scope>
    <source>
        <strain evidence="4">sbr112.9</strain>
    </source>
</reference>
<protein>
    <submittedName>
        <fullName evidence="3">Uncharacterized protein</fullName>
    </submittedName>
</protein>
<name>A0A2P4Y3I6_9STRA</name>
<evidence type="ECO:0000313" key="3">
    <source>
        <dbReference type="EMBL" id="POM72385.1"/>
    </source>
</evidence>
<feature type="transmembrane region" description="Helical" evidence="2">
    <location>
        <begin position="154"/>
        <end position="172"/>
    </location>
</feature>
<evidence type="ECO:0000256" key="2">
    <source>
        <dbReference type="SAM" id="Phobius"/>
    </source>
</evidence>
<keyword evidence="2" id="KW-0812">Transmembrane</keyword>
<comment type="caution">
    <text evidence="3">The sequence shown here is derived from an EMBL/GenBank/DDBJ whole genome shotgun (WGS) entry which is preliminary data.</text>
</comment>
<keyword evidence="4" id="KW-1185">Reference proteome</keyword>
<feature type="transmembrane region" description="Helical" evidence="2">
    <location>
        <begin position="21"/>
        <end position="41"/>
    </location>
</feature>
<dbReference type="OrthoDB" id="125767at2759"/>
<feature type="region of interest" description="Disordered" evidence="1">
    <location>
        <begin position="271"/>
        <end position="294"/>
    </location>
</feature>
<proteinExistence type="predicted"/>